<evidence type="ECO:0000313" key="15">
    <source>
        <dbReference type="Proteomes" id="UP000193642"/>
    </source>
</evidence>
<dbReference type="PANTHER" id="PTHR11129:SF1">
    <property type="entry name" value="PROTEIN FARNESYLTRANSFERASE_GERANYLGERANYLTRANSFERASE TYPE-1 SUBUNIT ALPHA"/>
    <property type="match status" value="1"/>
</dbReference>
<accession>A0A1Y2B7E0</accession>
<dbReference type="EC" id="2.5.1.58" evidence="4"/>
<evidence type="ECO:0000256" key="2">
    <source>
        <dbReference type="ARBA" id="ARBA00006734"/>
    </source>
</evidence>
<dbReference type="AlphaFoldDB" id="A0A1Y2B7E0"/>
<comment type="caution">
    <text evidence="14">The sequence shown here is derived from an EMBL/GenBank/DDBJ whole genome shotgun (WGS) entry which is preliminary data.</text>
</comment>
<dbReference type="SUPFAM" id="SSF48439">
    <property type="entry name" value="Protein prenylyltransferase"/>
    <property type="match status" value="1"/>
</dbReference>
<evidence type="ECO:0000256" key="8">
    <source>
        <dbReference type="ARBA" id="ARBA00022842"/>
    </source>
</evidence>
<evidence type="ECO:0000256" key="10">
    <source>
        <dbReference type="ARBA" id="ARBA00041392"/>
    </source>
</evidence>
<evidence type="ECO:0000256" key="1">
    <source>
        <dbReference type="ARBA" id="ARBA00001946"/>
    </source>
</evidence>
<keyword evidence="15" id="KW-1185">Reference proteome</keyword>
<dbReference type="Pfam" id="PF01239">
    <property type="entry name" value="PPTA"/>
    <property type="match status" value="5"/>
</dbReference>
<dbReference type="PROSITE" id="PS51147">
    <property type="entry name" value="PFTA"/>
    <property type="match status" value="4"/>
</dbReference>
<organism evidence="14 15">
    <name type="scientific">Rhizoclosmatium globosum</name>
    <dbReference type="NCBI Taxonomy" id="329046"/>
    <lineage>
        <taxon>Eukaryota</taxon>
        <taxon>Fungi</taxon>
        <taxon>Fungi incertae sedis</taxon>
        <taxon>Chytridiomycota</taxon>
        <taxon>Chytridiomycota incertae sedis</taxon>
        <taxon>Chytridiomycetes</taxon>
        <taxon>Chytridiales</taxon>
        <taxon>Chytriomycetaceae</taxon>
        <taxon>Rhizoclosmatium</taxon>
    </lineage>
</organism>
<keyword evidence="8" id="KW-0460">Magnesium</keyword>
<dbReference type="Gene3D" id="1.25.40.120">
    <property type="entry name" value="Protein prenylyltransferase"/>
    <property type="match status" value="1"/>
</dbReference>
<name>A0A1Y2B7E0_9FUNG</name>
<dbReference type="GO" id="GO:0005965">
    <property type="term" value="C:protein farnesyltransferase complex"/>
    <property type="evidence" value="ECO:0007669"/>
    <property type="project" value="EnsemblFungi"/>
</dbReference>
<dbReference type="InterPro" id="IPR002088">
    <property type="entry name" value="Prenyl_trans_a"/>
</dbReference>
<evidence type="ECO:0000313" key="14">
    <source>
        <dbReference type="EMBL" id="ORY30460.1"/>
    </source>
</evidence>
<dbReference type="OrthoDB" id="272289at2759"/>
<keyword evidence="7" id="KW-0677">Repeat</keyword>
<gene>
    <name evidence="14" type="ORF">BCR33DRAFT_857309</name>
</gene>
<keyword evidence="6 14" id="KW-0808">Transferase</keyword>
<comment type="similarity">
    <text evidence="2">Belongs to the protein prenyltransferase subunit alpha family.</text>
</comment>
<dbReference type="GO" id="GO:0007323">
    <property type="term" value="P:peptide pheromone maturation"/>
    <property type="evidence" value="ECO:0007669"/>
    <property type="project" value="EnsemblFungi"/>
</dbReference>
<reference evidence="14 15" key="1">
    <citation type="submission" date="2016-07" db="EMBL/GenBank/DDBJ databases">
        <title>Pervasive Adenine N6-methylation of Active Genes in Fungi.</title>
        <authorList>
            <consortium name="DOE Joint Genome Institute"/>
            <person name="Mondo S.J."/>
            <person name="Dannebaum R.O."/>
            <person name="Kuo R.C."/>
            <person name="Labutti K."/>
            <person name="Haridas S."/>
            <person name="Kuo A."/>
            <person name="Salamov A."/>
            <person name="Ahrendt S.R."/>
            <person name="Lipzen A."/>
            <person name="Sullivan W."/>
            <person name="Andreopoulos W.B."/>
            <person name="Clum A."/>
            <person name="Lindquist E."/>
            <person name="Daum C."/>
            <person name="Ramamoorthy G.K."/>
            <person name="Gryganskyi A."/>
            <person name="Culley D."/>
            <person name="Magnuson J.K."/>
            <person name="James T.Y."/>
            <person name="O'Malley M.A."/>
            <person name="Stajich J.E."/>
            <person name="Spatafora J.W."/>
            <person name="Visel A."/>
            <person name="Grigoriev I.V."/>
        </authorList>
    </citation>
    <scope>NUCLEOTIDE SEQUENCE [LARGE SCALE GENOMIC DNA]</scope>
    <source>
        <strain evidence="14 15">JEL800</strain>
    </source>
</reference>
<evidence type="ECO:0000256" key="5">
    <source>
        <dbReference type="ARBA" id="ARBA00022602"/>
    </source>
</evidence>
<dbReference type="STRING" id="329046.A0A1Y2B7E0"/>
<comment type="cofactor">
    <cofactor evidence="1">
        <name>Mg(2+)</name>
        <dbReference type="ChEBI" id="CHEBI:18420"/>
    </cofactor>
</comment>
<dbReference type="GO" id="GO:0004660">
    <property type="term" value="F:protein farnesyltransferase activity"/>
    <property type="evidence" value="ECO:0007669"/>
    <property type="project" value="UniProtKB-EC"/>
</dbReference>
<proteinExistence type="inferred from homology"/>
<evidence type="ECO:0000256" key="11">
    <source>
        <dbReference type="ARBA" id="ARBA00042436"/>
    </source>
</evidence>
<dbReference type="EC" id="2.5.1.59" evidence="3"/>
<evidence type="ECO:0000256" key="6">
    <source>
        <dbReference type="ARBA" id="ARBA00022679"/>
    </source>
</evidence>
<sequence length="307" mass="35865">MDFETVFSDVLPIPLDEGPNPISPIAYPAEYSQAMDYFRACARANEKSQRVLDLTAAIIELNPAHYTVWKVRQECLIALNADMRQELEYATEVGLEHHKNYQVWHHREVVVTQIGYDEAVIKKELGYIHAQFKIDSKNYHAWSYRQWLVKYFNYWSEELKEVDGLIELDCRNNSAWNHRYYYFTNRPEGFSDDDLKSEITFSLAHVRKTPNNESPWNYLRGISKKASPASGIVDSLVNDVKNLIQENEFIVHGASFLLDIVESRIAQEADESKKSVDSQYAKKLCNDLMKYDIIRLKFWTYRLSLLS</sequence>
<evidence type="ECO:0000256" key="13">
    <source>
        <dbReference type="ARBA" id="ARBA00043219"/>
    </source>
</evidence>
<evidence type="ECO:0000256" key="4">
    <source>
        <dbReference type="ARBA" id="ARBA00012702"/>
    </source>
</evidence>
<keyword evidence="5" id="KW-0637">Prenyltransferase</keyword>
<dbReference type="EMBL" id="MCGO01000082">
    <property type="protein sequence ID" value="ORY30460.1"/>
    <property type="molecule type" value="Genomic_DNA"/>
</dbReference>
<dbReference type="PANTHER" id="PTHR11129">
    <property type="entry name" value="PROTEIN FARNESYLTRANSFERASE ALPHA SUBUNIT/RAB GERANYLGERANYL TRANSFERASE ALPHA SUBUNIT"/>
    <property type="match status" value="1"/>
</dbReference>
<dbReference type="GO" id="GO:0005953">
    <property type="term" value="C:CAAX-protein geranylgeranyltransferase complex"/>
    <property type="evidence" value="ECO:0007669"/>
    <property type="project" value="EnsemblFungi"/>
</dbReference>
<dbReference type="GO" id="GO:0004662">
    <property type="term" value="F:CAAX-protein geranylgeranyltransferase activity"/>
    <property type="evidence" value="ECO:0007669"/>
    <property type="project" value="UniProtKB-EC"/>
</dbReference>
<protein>
    <recommendedName>
        <fullName evidence="9">Protein farnesyltransferase/geranylgeranyltransferase type-1 subunit alpha</fullName>
        <ecNumber evidence="4">2.5.1.58</ecNumber>
        <ecNumber evidence="3">2.5.1.59</ecNumber>
    </recommendedName>
    <alternativeName>
        <fullName evidence="12">CAAX farnesyltransferase subunit alpha</fullName>
    </alternativeName>
    <alternativeName>
        <fullName evidence="11">FTase-alpha</fullName>
    </alternativeName>
    <alternativeName>
        <fullName evidence="10">Ras proteins prenyltransferase subunit alpha</fullName>
    </alternativeName>
    <alternativeName>
        <fullName evidence="13">Type I protein geranyl-geranyltransferase subunit alpha</fullName>
    </alternativeName>
</protein>
<evidence type="ECO:0000256" key="12">
    <source>
        <dbReference type="ARBA" id="ARBA00043086"/>
    </source>
</evidence>
<evidence type="ECO:0000256" key="9">
    <source>
        <dbReference type="ARBA" id="ARBA00040965"/>
    </source>
</evidence>
<evidence type="ECO:0000256" key="3">
    <source>
        <dbReference type="ARBA" id="ARBA00012700"/>
    </source>
</evidence>
<evidence type="ECO:0000256" key="7">
    <source>
        <dbReference type="ARBA" id="ARBA00022737"/>
    </source>
</evidence>
<dbReference type="Proteomes" id="UP000193642">
    <property type="component" value="Unassembled WGS sequence"/>
</dbReference>